<accession>A0A6H1ZX06</accession>
<dbReference type="AlphaFoldDB" id="A0A6H1ZX06"/>
<reference evidence="2" key="1">
    <citation type="submission" date="2020-03" db="EMBL/GenBank/DDBJ databases">
        <title>The deep terrestrial virosphere.</title>
        <authorList>
            <person name="Holmfeldt K."/>
            <person name="Nilsson E."/>
            <person name="Simone D."/>
            <person name="Lopez-Fernandez M."/>
            <person name="Wu X."/>
            <person name="de Brujin I."/>
            <person name="Lundin D."/>
            <person name="Andersson A."/>
            <person name="Bertilsson S."/>
            <person name="Dopson M."/>
        </authorList>
    </citation>
    <scope>NUCLEOTIDE SEQUENCE</scope>
    <source>
        <strain evidence="3">MM415A00246</strain>
        <strain evidence="4">MM415B04276</strain>
        <strain evidence="2">TM448A02323</strain>
        <strain evidence="5">TM448B04934</strain>
    </source>
</reference>
<protein>
    <submittedName>
        <fullName evidence="2">Uncharacterized protein</fullName>
    </submittedName>
</protein>
<evidence type="ECO:0000313" key="3">
    <source>
        <dbReference type="EMBL" id="QJA83884.1"/>
    </source>
</evidence>
<dbReference type="EMBL" id="MT145113">
    <property type="protein sequence ID" value="QJI03720.1"/>
    <property type="molecule type" value="Genomic_DNA"/>
</dbReference>
<proteinExistence type="predicted"/>
<evidence type="ECO:0000313" key="2">
    <source>
        <dbReference type="EMBL" id="QJA51857.1"/>
    </source>
</evidence>
<evidence type="ECO:0000313" key="4">
    <source>
        <dbReference type="EMBL" id="QJA93302.1"/>
    </source>
</evidence>
<dbReference type="EMBL" id="MT142520">
    <property type="protein sequence ID" value="QJA83884.1"/>
    <property type="molecule type" value="Genomic_DNA"/>
</dbReference>
<gene>
    <name evidence="3" type="ORF">MM415A00246_0006</name>
    <name evidence="4" type="ORF">MM415B04276_0013</name>
    <name evidence="2" type="ORF">TM448A02323_0013</name>
    <name evidence="5" type="ORF">TM448B04934_0004</name>
</gene>
<organism evidence="2">
    <name type="scientific">viral metagenome</name>
    <dbReference type="NCBI Taxonomy" id="1070528"/>
    <lineage>
        <taxon>unclassified sequences</taxon>
        <taxon>metagenomes</taxon>
        <taxon>organismal metagenomes</taxon>
    </lineage>
</organism>
<dbReference type="EMBL" id="MT144293">
    <property type="protein sequence ID" value="QJA51857.1"/>
    <property type="molecule type" value="Genomic_DNA"/>
</dbReference>
<feature type="region of interest" description="Disordered" evidence="1">
    <location>
        <begin position="100"/>
        <end position="127"/>
    </location>
</feature>
<sequence>MEGSWRGRYSSVYAGLVIQILEKYYQAIVDRSAQFLHPSLGFNWSDEKVNKLVKDVEQEIEHEIWMHNQWWENAGYTRGPGLNRLPMEAKRAMCEELEKAVKTKASYPQPEPKPTGTNYPHDNAGGG</sequence>
<dbReference type="EMBL" id="MT143138">
    <property type="protein sequence ID" value="QJA93302.1"/>
    <property type="molecule type" value="Genomic_DNA"/>
</dbReference>
<evidence type="ECO:0000256" key="1">
    <source>
        <dbReference type="SAM" id="MobiDB-lite"/>
    </source>
</evidence>
<evidence type="ECO:0000313" key="5">
    <source>
        <dbReference type="EMBL" id="QJI03720.1"/>
    </source>
</evidence>
<name>A0A6H1ZX06_9ZZZZ</name>